<proteinExistence type="predicted"/>
<organism evidence="2 3">
    <name type="scientific">Pseudomonas lundensis</name>
    <dbReference type="NCBI Taxonomy" id="86185"/>
    <lineage>
        <taxon>Bacteria</taxon>
        <taxon>Pseudomonadati</taxon>
        <taxon>Pseudomonadota</taxon>
        <taxon>Gammaproteobacteria</taxon>
        <taxon>Pseudomonadales</taxon>
        <taxon>Pseudomonadaceae</taxon>
        <taxon>Pseudomonas</taxon>
    </lineage>
</organism>
<dbReference type="AlphaFoldDB" id="A0AAX2HCS4"/>
<protein>
    <submittedName>
        <fullName evidence="2">MarR family transcriptional regulator</fullName>
    </submittedName>
</protein>
<reference evidence="2 3" key="1">
    <citation type="submission" date="2017-08" db="EMBL/GenBank/DDBJ databases">
        <authorList>
            <person name="Chaillou S."/>
        </authorList>
    </citation>
    <scope>NUCLEOTIDE SEQUENCE [LARGE SCALE GENOMIC DNA]</scope>
    <source>
        <strain evidence="2 3">MFPA15A1205</strain>
    </source>
</reference>
<dbReference type="SUPFAM" id="SSF46785">
    <property type="entry name" value="Winged helix' DNA-binding domain"/>
    <property type="match status" value="1"/>
</dbReference>
<sequence length="81" mass="9601">MRQPEHIDDRMAKPGLILRRVDEPDKRSYRLWLTEAGREAAQQAMAEWAPLNTKLPQMFTDSELEVVSRWLRTVNERYKSS</sequence>
<name>A0AAX2HCS4_9PSED</name>
<dbReference type="PROSITE" id="PS50995">
    <property type="entry name" value="HTH_MARR_2"/>
    <property type="match status" value="1"/>
</dbReference>
<feature type="domain" description="HTH marR-type" evidence="1">
    <location>
        <begin position="1"/>
        <end position="76"/>
    </location>
</feature>
<dbReference type="GO" id="GO:0003700">
    <property type="term" value="F:DNA-binding transcription factor activity"/>
    <property type="evidence" value="ECO:0007669"/>
    <property type="project" value="InterPro"/>
</dbReference>
<accession>A0AAX2HCS4</accession>
<dbReference type="Proteomes" id="UP000219564">
    <property type="component" value="Unassembled WGS sequence"/>
</dbReference>
<dbReference type="InterPro" id="IPR036388">
    <property type="entry name" value="WH-like_DNA-bd_sf"/>
</dbReference>
<evidence type="ECO:0000259" key="1">
    <source>
        <dbReference type="PROSITE" id="PS50995"/>
    </source>
</evidence>
<dbReference type="InterPro" id="IPR036390">
    <property type="entry name" value="WH_DNA-bd_sf"/>
</dbReference>
<dbReference type="Gene3D" id="1.10.10.10">
    <property type="entry name" value="Winged helix-like DNA-binding domain superfamily/Winged helix DNA-binding domain"/>
    <property type="match status" value="1"/>
</dbReference>
<dbReference type="InterPro" id="IPR000835">
    <property type="entry name" value="HTH_MarR-typ"/>
</dbReference>
<dbReference type="EMBL" id="OBKZ01000026">
    <property type="protein sequence ID" value="SOB53376.1"/>
    <property type="molecule type" value="Genomic_DNA"/>
</dbReference>
<evidence type="ECO:0000313" key="3">
    <source>
        <dbReference type="Proteomes" id="UP000219564"/>
    </source>
</evidence>
<gene>
    <name evidence="2" type="ORF">PLUA15_320042</name>
</gene>
<comment type="caution">
    <text evidence="2">The sequence shown here is derived from an EMBL/GenBank/DDBJ whole genome shotgun (WGS) entry which is preliminary data.</text>
</comment>
<evidence type="ECO:0000313" key="2">
    <source>
        <dbReference type="EMBL" id="SOB53376.1"/>
    </source>
</evidence>